<evidence type="ECO:0000313" key="1">
    <source>
        <dbReference type="EMBL" id="OBZ67415.1"/>
    </source>
</evidence>
<comment type="caution">
    <text evidence="1">The sequence shown here is derived from an EMBL/GenBank/DDBJ whole genome shotgun (WGS) entry which is preliminary data.</text>
</comment>
<accession>A0A1C7LRH0</accession>
<evidence type="ECO:0000313" key="2">
    <source>
        <dbReference type="Proteomes" id="UP000092993"/>
    </source>
</evidence>
<dbReference type="AlphaFoldDB" id="A0A1C7LRH0"/>
<organism evidence="1 2">
    <name type="scientific">Grifola frondosa</name>
    <name type="common">Maitake</name>
    <name type="synonym">Polyporus frondosus</name>
    <dbReference type="NCBI Taxonomy" id="5627"/>
    <lineage>
        <taxon>Eukaryota</taxon>
        <taxon>Fungi</taxon>
        <taxon>Dikarya</taxon>
        <taxon>Basidiomycota</taxon>
        <taxon>Agaricomycotina</taxon>
        <taxon>Agaricomycetes</taxon>
        <taxon>Polyporales</taxon>
        <taxon>Grifolaceae</taxon>
        <taxon>Grifola</taxon>
    </lineage>
</organism>
<gene>
    <name evidence="1" type="ORF">A0H81_12675</name>
</gene>
<reference evidence="1 2" key="1">
    <citation type="submission" date="2016-03" db="EMBL/GenBank/DDBJ databases">
        <title>Whole genome sequencing of Grifola frondosa 9006-11.</title>
        <authorList>
            <person name="Min B."/>
            <person name="Park H."/>
            <person name="Kim J.-G."/>
            <person name="Cho H."/>
            <person name="Oh Y.-L."/>
            <person name="Kong W.-S."/>
            <person name="Choi I.-G."/>
        </authorList>
    </citation>
    <scope>NUCLEOTIDE SEQUENCE [LARGE SCALE GENOMIC DNA]</scope>
    <source>
        <strain evidence="1 2">9006-11</strain>
    </source>
</reference>
<protein>
    <submittedName>
        <fullName evidence="1">Uncharacterized protein</fullName>
    </submittedName>
</protein>
<keyword evidence="2" id="KW-1185">Reference proteome</keyword>
<proteinExistence type="predicted"/>
<name>A0A1C7LRH0_GRIFR</name>
<dbReference type="Proteomes" id="UP000092993">
    <property type="component" value="Unassembled WGS sequence"/>
</dbReference>
<dbReference type="EMBL" id="LUGG01000024">
    <property type="protein sequence ID" value="OBZ67415.1"/>
    <property type="molecule type" value="Genomic_DNA"/>
</dbReference>
<sequence>MFIPRVQSHNSPRLYPPTSMTPAVYIGVKKQNDEDSTRIELCEYSRDFVTMRSQVTAIWPEQFDVPHINLPAIQNIGFKFLEVFTGAEAHATELIGVGISNELAWNYAYDMLTARFNPFGNVSMAQIGVLEVYPLTDPTFDVQEYSGDFTNQWLRTLPPSGEHPAASEISWDPMASY</sequence>